<dbReference type="Proteomes" id="UP000310016">
    <property type="component" value="Unassembled WGS sequence"/>
</dbReference>
<dbReference type="CDD" id="cd02021">
    <property type="entry name" value="GntK"/>
    <property type="match status" value="1"/>
</dbReference>
<evidence type="ECO:0000256" key="9">
    <source>
        <dbReference type="ARBA" id="ARBA00048090"/>
    </source>
</evidence>
<dbReference type="GO" id="GO:0046316">
    <property type="term" value="F:gluconokinase activity"/>
    <property type="evidence" value="ECO:0007669"/>
    <property type="project" value="UniProtKB-EC"/>
</dbReference>
<proteinExistence type="inferred from homology"/>
<comment type="catalytic activity">
    <reaction evidence="9 10">
        <text>D-gluconate + ATP = 6-phospho-D-gluconate + ADP + H(+)</text>
        <dbReference type="Rhea" id="RHEA:19433"/>
        <dbReference type="ChEBI" id="CHEBI:15378"/>
        <dbReference type="ChEBI" id="CHEBI:18391"/>
        <dbReference type="ChEBI" id="CHEBI:30616"/>
        <dbReference type="ChEBI" id="CHEBI:58759"/>
        <dbReference type="ChEBI" id="CHEBI:456216"/>
        <dbReference type="EC" id="2.7.1.12"/>
    </reaction>
</comment>
<keyword evidence="7 10" id="KW-0067">ATP-binding</keyword>
<dbReference type="RefSeq" id="WP_136773444.1">
    <property type="nucleotide sequence ID" value="NZ_CP156074.1"/>
</dbReference>
<dbReference type="SUPFAM" id="SSF52540">
    <property type="entry name" value="P-loop containing nucleoside triphosphate hydrolases"/>
    <property type="match status" value="1"/>
</dbReference>
<dbReference type="Gene3D" id="3.40.50.300">
    <property type="entry name" value="P-loop containing nucleotide triphosphate hydrolases"/>
    <property type="match status" value="1"/>
</dbReference>
<evidence type="ECO:0000256" key="2">
    <source>
        <dbReference type="ARBA" id="ARBA00008420"/>
    </source>
</evidence>
<dbReference type="FunFam" id="3.40.50.300:FF:000522">
    <property type="entry name" value="Gluconokinase"/>
    <property type="match status" value="1"/>
</dbReference>
<dbReference type="EMBL" id="SUMF01000010">
    <property type="protein sequence ID" value="TJZ73328.1"/>
    <property type="molecule type" value="Genomic_DNA"/>
</dbReference>
<dbReference type="OrthoDB" id="9795716at2"/>
<organism evidence="11 12">
    <name type="scientific">Chitiniphilus eburneus</name>
    <dbReference type="NCBI Taxonomy" id="2571148"/>
    <lineage>
        <taxon>Bacteria</taxon>
        <taxon>Pseudomonadati</taxon>
        <taxon>Pseudomonadota</taxon>
        <taxon>Betaproteobacteria</taxon>
        <taxon>Neisseriales</taxon>
        <taxon>Chitinibacteraceae</taxon>
        <taxon>Chitiniphilus</taxon>
    </lineage>
</organism>
<gene>
    <name evidence="11" type="ORF">FAZ21_10730</name>
</gene>
<keyword evidence="12" id="KW-1185">Reference proteome</keyword>
<dbReference type="PANTHER" id="PTHR43442">
    <property type="entry name" value="GLUCONOKINASE-RELATED"/>
    <property type="match status" value="1"/>
</dbReference>
<dbReference type="GO" id="GO:0005737">
    <property type="term" value="C:cytoplasm"/>
    <property type="evidence" value="ECO:0007669"/>
    <property type="project" value="TreeGrafter"/>
</dbReference>
<dbReference type="InterPro" id="IPR006001">
    <property type="entry name" value="Therm_gnt_kin"/>
</dbReference>
<dbReference type="InterPro" id="IPR031322">
    <property type="entry name" value="Shikimate/glucono_kinase"/>
</dbReference>
<name>A0A4V5MQN9_9NEIS</name>
<evidence type="ECO:0000256" key="1">
    <source>
        <dbReference type="ARBA" id="ARBA00004761"/>
    </source>
</evidence>
<dbReference type="GO" id="GO:0019521">
    <property type="term" value="P:D-gluconate metabolic process"/>
    <property type="evidence" value="ECO:0007669"/>
    <property type="project" value="UniProtKB-KW"/>
</dbReference>
<evidence type="ECO:0000256" key="3">
    <source>
        <dbReference type="ARBA" id="ARBA00012054"/>
    </source>
</evidence>
<evidence type="ECO:0000256" key="4">
    <source>
        <dbReference type="ARBA" id="ARBA00022679"/>
    </source>
</evidence>
<accession>A0A4V5MQN9</accession>
<evidence type="ECO:0000256" key="10">
    <source>
        <dbReference type="RuleBase" id="RU363066"/>
    </source>
</evidence>
<comment type="pathway">
    <text evidence="1">Carbohydrate acid metabolism.</text>
</comment>
<dbReference type="PANTHER" id="PTHR43442:SF3">
    <property type="entry name" value="GLUCONOKINASE-RELATED"/>
    <property type="match status" value="1"/>
</dbReference>
<dbReference type="NCBIfam" id="TIGR01313">
    <property type="entry name" value="therm_gnt_kin"/>
    <property type="match status" value="1"/>
</dbReference>
<comment type="caution">
    <text evidence="11">The sequence shown here is derived from an EMBL/GenBank/DDBJ whole genome shotgun (WGS) entry which is preliminary data.</text>
</comment>
<keyword evidence="5 10" id="KW-0547">Nucleotide-binding</keyword>
<evidence type="ECO:0000256" key="7">
    <source>
        <dbReference type="ARBA" id="ARBA00022840"/>
    </source>
</evidence>
<dbReference type="EC" id="2.7.1.12" evidence="3 10"/>
<dbReference type="InterPro" id="IPR027417">
    <property type="entry name" value="P-loop_NTPase"/>
</dbReference>
<evidence type="ECO:0000313" key="11">
    <source>
        <dbReference type="EMBL" id="TJZ73328.1"/>
    </source>
</evidence>
<reference evidence="11 12" key="1">
    <citation type="submission" date="2019-04" db="EMBL/GenBank/DDBJ databases">
        <title>Chitiniphilus eburnea sp. nov., a novel chitinolytic bacterium isolated from aquaculture sludge.</title>
        <authorList>
            <person name="Sheng M."/>
        </authorList>
    </citation>
    <scope>NUCLEOTIDE SEQUENCE [LARGE SCALE GENOMIC DNA]</scope>
    <source>
        <strain evidence="11 12">HX-2-15</strain>
    </source>
</reference>
<evidence type="ECO:0000256" key="5">
    <source>
        <dbReference type="ARBA" id="ARBA00022741"/>
    </source>
</evidence>
<evidence type="ECO:0000256" key="6">
    <source>
        <dbReference type="ARBA" id="ARBA00022777"/>
    </source>
</evidence>
<protein>
    <recommendedName>
        <fullName evidence="3 10">Gluconokinase</fullName>
        <ecNumber evidence="3 10">2.7.1.12</ecNumber>
    </recommendedName>
</protein>
<evidence type="ECO:0000313" key="12">
    <source>
        <dbReference type="Proteomes" id="UP000310016"/>
    </source>
</evidence>
<dbReference type="AlphaFoldDB" id="A0A4V5MQN9"/>
<dbReference type="Pfam" id="PF01202">
    <property type="entry name" value="SKI"/>
    <property type="match status" value="1"/>
</dbReference>
<dbReference type="GO" id="GO:0005524">
    <property type="term" value="F:ATP binding"/>
    <property type="evidence" value="ECO:0007669"/>
    <property type="project" value="UniProtKB-KW"/>
</dbReference>
<keyword evidence="4 10" id="KW-0808">Transferase</keyword>
<keyword evidence="6 10" id="KW-0418">Kinase</keyword>
<sequence>MTRPPDTGCPPVWVVMGVSGSGKTSVGLGLAQALGARFIDGDDLHPRANLLKMGAGVPLDDEDRAPWLERINDAVFSLGRRHEAGVIVCSALKRRYRDRIRLGNAQVAFVFLEGDYDTIASRLHARQGHYQKETMLRSQFDALEIPGADEPDVLHVAISGTASQVLARALAAVRR</sequence>
<comment type="similarity">
    <text evidence="2 10">Belongs to the gluconokinase GntK/GntV family.</text>
</comment>
<keyword evidence="8" id="KW-0311">Gluconate utilization</keyword>
<evidence type="ECO:0000256" key="8">
    <source>
        <dbReference type="ARBA" id="ARBA00023064"/>
    </source>
</evidence>